<comment type="caution">
    <text evidence="2">The sequence shown here is derived from an EMBL/GenBank/DDBJ whole genome shotgun (WGS) entry which is preliminary data.</text>
</comment>
<dbReference type="AlphaFoldDB" id="A0A8J4A6L9"/>
<protein>
    <submittedName>
        <fullName evidence="2">Uncharacterized protein</fullName>
    </submittedName>
</protein>
<dbReference type="InterPro" id="IPR005297">
    <property type="entry name" value="Lipoprotein_repeat"/>
</dbReference>
<dbReference type="Proteomes" id="UP000614996">
    <property type="component" value="Unassembled WGS sequence"/>
</dbReference>
<keyword evidence="3" id="KW-1185">Reference proteome</keyword>
<dbReference type="EMBL" id="BOPO01000013">
    <property type="protein sequence ID" value="GIL25919.1"/>
    <property type="molecule type" value="Genomic_DNA"/>
</dbReference>
<feature type="compositionally biased region" description="Low complexity" evidence="1">
    <location>
        <begin position="84"/>
        <end position="96"/>
    </location>
</feature>
<gene>
    <name evidence="2" type="ORF">NUM_11730</name>
</gene>
<dbReference type="PANTHER" id="PTHR39335:SF1">
    <property type="entry name" value="BLL4220 PROTEIN"/>
    <property type="match status" value="1"/>
</dbReference>
<feature type="region of interest" description="Disordered" evidence="1">
    <location>
        <begin position="18"/>
        <end position="41"/>
    </location>
</feature>
<reference evidence="3" key="1">
    <citation type="journal article" date="2021" name="Int. J. Syst. Evol. Microbiol.">
        <title>Actinocatenispora comari sp. nov., an endophytic actinomycete isolated from aerial parts of Comarum salesowianum.</title>
        <authorList>
            <person name="Oyunbileg N."/>
            <person name="Iizaka Y."/>
            <person name="Hamada M."/>
            <person name="Davaapurev B.O."/>
            <person name="Fukumoto A."/>
            <person name="Tsetseg B."/>
            <person name="Kato F."/>
            <person name="Tamura T."/>
            <person name="Batkhuu J."/>
            <person name="Anzai Y."/>
        </authorList>
    </citation>
    <scope>NUCLEOTIDE SEQUENCE [LARGE SCALE GENOMIC DNA]</scope>
    <source>
        <strain evidence="3">NUM-2625</strain>
    </source>
</reference>
<dbReference type="GO" id="GO:0043448">
    <property type="term" value="P:alkane catabolic process"/>
    <property type="evidence" value="ECO:0007669"/>
    <property type="project" value="TreeGrafter"/>
</dbReference>
<evidence type="ECO:0000256" key="1">
    <source>
        <dbReference type="SAM" id="MobiDB-lite"/>
    </source>
</evidence>
<feature type="region of interest" description="Disordered" evidence="1">
    <location>
        <begin position="83"/>
        <end position="103"/>
    </location>
</feature>
<feature type="compositionally biased region" description="Low complexity" evidence="1">
    <location>
        <begin position="18"/>
        <end position="28"/>
    </location>
</feature>
<name>A0A8J4A6L9_9ACTN</name>
<dbReference type="PANTHER" id="PTHR39335">
    <property type="entry name" value="BLL4220 PROTEIN"/>
    <property type="match status" value="1"/>
</dbReference>
<evidence type="ECO:0000313" key="2">
    <source>
        <dbReference type="EMBL" id="GIL25919.1"/>
    </source>
</evidence>
<dbReference type="Pfam" id="PF03640">
    <property type="entry name" value="Lipoprotein_15"/>
    <property type="match status" value="1"/>
</dbReference>
<accession>A0A8J4A6L9</accession>
<proteinExistence type="predicted"/>
<organism evidence="2 3">
    <name type="scientific">Actinocatenispora comari</name>
    <dbReference type="NCBI Taxonomy" id="2807577"/>
    <lineage>
        <taxon>Bacteria</taxon>
        <taxon>Bacillati</taxon>
        <taxon>Actinomycetota</taxon>
        <taxon>Actinomycetes</taxon>
        <taxon>Micromonosporales</taxon>
        <taxon>Micromonosporaceae</taxon>
        <taxon>Actinocatenispora</taxon>
    </lineage>
</organism>
<evidence type="ECO:0000313" key="3">
    <source>
        <dbReference type="Proteomes" id="UP000614996"/>
    </source>
</evidence>
<sequence length="103" mass="10429">MCNSAACTAIWPVATASGSVPSSVPGASGKLGTLHRPDGKTQLTYDGHPLYRFSSDPGAGKVTGDGTQDSFGGTKLTWHVIRLSGKPASSPSSPSSGGNGYNY</sequence>